<dbReference type="Gene3D" id="3.30.565.10">
    <property type="entry name" value="Histidine kinase-like ATPase, C-terminal domain"/>
    <property type="match status" value="1"/>
</dbReference>
<keyword evidence="10" id="KW-0067">ATP-binding</keyword>
<dbReference type="InterPro" id="IPR000700">
    <property type="entry name" value="PAS-assoc_C"/>
</dbReference>
<feature type="transmembrane region" description="Helical" evidence="15">
    <location>
        <begin position="203"/>
        <end position="221"/>
    </location>
</feature>
<dbReference type="InterPro" id="IPR011495">
    <property type="entry name" value="Sig_transdc_His_kin_sub2_dim/P"/>
</dbReference>
<dbReference type="SMART" id="SM00387">
    <property type="entry name" value="HATPase_c"/>
    <property type="match status" value="1"/>
</dbReference>
<evidence type="ECO:0000259" key="17">
    <source>
        <dbReference type="PROSITE" id="PS50113"/>
    </source>
</evidence>
<evidence type="ECO:0000259" key="18">
    <source>
        <dbReference type="PROSITE" id="PS50839"/>
    </source>
</evidence>
<evidence type="ECO:0000256" key="12">
    <source>
        <dbReference type="ARBA" id="ARBA00023026"/>
    </source>
</evidence>
<reference evidence="19 20" key="1">
    <citation type="submission" date="2021-12" db="EMBL/GenBank/DDBJ databases">
        <title>Discovery of the Pendulisporaceae a myxobacterial family with distinct sporulation behavior and unique specialized metabolism.</title>
        <authorList>
            <person name="Garcia R."/>
            <person name="Popoff A."/>
            <person name="Bader C.D."/>
            <person name="Loehr J."/>
            <person name="Walesch S."/>
            <person name="Walt C."/>
            <person name="Boldt J."/>
            <person name="Bunk B."/>
            <person name="Haeckl F.J.F.P.J."/>
            <person name="Gunesch A.P."/>
            <person name="Birkelbach J."/>
            <person name="Nuebel U."/>
            <person name="Pietschmann T."/>
            <person name="Bach T."/>
            <person name="Mueller R."/>
        </authorList>
    </citation>
    <scope>NUCLEOTIDE SEQUENCE [LARGE SCALE GENOMIC DNA]</scope>
    <source>
        <strain evidence="19 20">MSr12523</strain>
    </source>
</reference>
<dbReference type="Pfam" id="PF07568">
    <property type="entry name" value="HisKA_2"/>
    <property type="match status" value="1"/>
</dbReference>
<keyword evidence="4" id="KW-1003">Cell membrane</keyword>
<comment type="subcellular location">
    <subcellularLocation>
        <location evidence="2">Cell membrane</location>
        <topology evidence="2">Multi-pass membrane protein</topology>
    </subcellularLocation>
</comment>
<dbReference type="Gene3D" id="3.30.450.350">
    <property type="entry name" value="CHASE domain"/>
    <property type="match status" value="1"/>
</dbReference>
<comment type="catalytic activity">
    <reaction evidence="1">
        <text>ATP + protein L-histidine = ADP + protein N-phospho-L-histidine.</text>
        <dbReference type="EC" id="2.7.13.3"/>
    </reaction>
</comment>
<feature type="transmembrane region" description="Helical" evidence="15">
    <location>
        <begin position="51"/>
        <end position="75"/>
    </location>
</feature>
<feature type="domain" description="PAS" evidence="16">
    <location>
        <begin position="533"/>
        <end position="586"/>
    </location>
</feature>
<dbReference type="Pfam" id="PF02518">
    <property type="entry name" value="HATPase_c"/>
    <property type="match status" value="1"/>
</dbReference>
<dbReference type="PROSITE" id="PS50113">
    <property type="entry name" value="PAC"/>
    <property type="match status" value="2"/>
</dbReference>
<evidence type="ECO:0000256" key="7">
    <source>
        <dbReference type="ARBA" id="ARBA00022692"/>
    </source>
</evidence>
<organism evidence="19 20">
    <name type="scientific">Pendulispora brunnea</name>
    <dbReference type="NCBI Taxonomy" id="2905690"/>
    <lineage>
        <taxon>Bacteria</taxon>
        <taxon>Pseudomonadati</taxon>
        <taxon>Myxococcota</taxon>
        <taxon>Myxococcia</taxon>
        <taxon>Myxococcales</taxon>
        <taxon>Sorangiineae</taxon>
        <taxon>Pendulisporaceae</taxon>
        <taxon>Pendulispora</taxon>
    </lineage>
</organism>
<evidence type="ECO:0000256" key="3">
    <source>
        <dbReference type="ARBA" id="ARBA00012438"/>
    </source>
</evidence>
<dbReference type="SUPFAM" id="SSF55874">
    <property type="entry name" value="ATPase domain of HSP90 chaperone/DNA topoisomerase II/histidine kinase"/>
    <property type="match status" value="1"/>
</dbReference>
<dbReference type="Proteomes" id="UP001379533">
    <property type="component" value="Chromosome"/>
</dbReference>
<evidence type="ECO:0000256" key="6">
    <source>
        <dbReference type="ARBA" id="ARBA00022679"/>
    </source>
</evidence>
<dbReference type="Pfam" id="PF13426">
    <property type="entry name" value="PAS_9"/>
    <property type="match status" value="1"/>
</dbReference>
<feature type="transmembrane region" description="Helical" evidence="15">
    <location>
        <begin position="172"/>
        <end position="191"/>
    </location>
</feature>
<keyword evidence="11 15" id="KW-1133">Transmembrane helix</keyword>
<proteinExistence type="predicted"/>
<evidence type="ECO:0000313" key="19">
    <source>
        <dbReference type="EMBL" id="WXA95842.1"/>
    </source>
</evidence>
<feature type="domain" description="CHASE" evidence="18">
    <location>
        <begin position="266"/>
        <end position="472"/>
    </location>
</feature>
<dbReference type="SMART" id="SM01079">
    <property type="entry name" value="CHASE"/>
    <property type="match status" value="1"/>
</dbReference>
<dbReference type="InterPro" id="IPR006189">
    <property type="entry name" value="CHASE_dom"/>
</dbReference>
<dbReference type="EC" id="2.7.13.3" evidence="3"/>
<evidence type="ECO:0000256" key="8">
    <source>
        <dbReference type="ARBA" id="ARBA00022741"/>
    </source>
</evidence>
<dbReference type="InterPro" id="IPR003594">
    <property type="entry name" value="HATPase_dom"/>
</dbReference>
<keyword evidence="9" id="KW-0418">Kinase</keyword>
<feature type="transmembrane region" description="Helical" evidence="15">
    <location>
        <begin position="136"/>
        <end position="160"/>
    </location>
</feature>
<dbReference type="EMBL" id="CP089982">
    <property type="protein sequence ID" value="WXA95842.1"/>
    <property type="molecule type" value="Genomic_DNA"/>
</dbReference>
<dbReference type="PANTHER" id="PTHR41523">
    <property type="entry name" value="TWO-COMPONENT SYSTEM SENSOR PROTEIN"/>
    <property type="match status" value="1"/>
</dbReference>
<dbReference type="InterPro" id="IPR000014">
    <property type="entry name" value="PAS"/>
</dbReference>
<protein>
    <recommendedName>
        <fullName evidence="3">histidine kinase</fullName>
        <ecNumber evidence="3">2.7.13.3</ecNumber>
    </recommendedName>
</protein>
<evidence type="ECO:0000256" key="9">
    <source>
        <dbReference type="ARBA" id="ARBA00022777"/>
    </source>
</evidence>
<evidence type="ECO:0000256" key="5">
    <source>
        <dbReference type="ARBA" id="ARBA00022553"/>
    </source>
</evidence>
<evidence type="ECO:0000256" key="4">
    <source>
        <dbReference type="ARBA" id="ARBA00022475"/>
    </source>
</evidence>
<evidence type="ECO:0000259" key="16">
    <source>
        <dbReference type="PROSITE" id="PS50112"/>
    </source>
</evidence>
<feature type="transmembrane region" description="Helical" evidence="15">
    <location>
        <begin position="16"/>
        <end position="39"/>
    </location>
</feature>
<dbReference type="Pfam" id="PF08447">
    <property type="entry name" value="PAS_3"/>
    <property type="match status" value="1"/>
</dbReference>
<feature type="transmembrane region" description="Helical" evidence="15">
    <location>
        <begin position="486"/>
        <end position="509"/>
    </location>
</feature>
<evidence type="ECO:0000256" key="2">
    <source>
        <dbReference type="ARBA" id="ARBA00004651"/>
    </source>
</evidence>
<feature type="domain" description="PAC" evidence="17">
    <location>
        <begin position="610"/>
        <end position="660"/>
    </location>
</feature>
<dbReference type="InterPro" id="IPR013655">
    <property type="entry name" value="PAS_fold_3"/>
</dbReference>
<feature type="domain" description="PAC" evidence="17">
    <location>
        <begin position="734"/>
        <end position="786"/>
    </location>
</feature>
<dbReference type="PANTHER" id="PTHR41523:SF8">
    <property type="entry name" value="ETHYLENE RESPONSE SENSOR PROTEIN"/>
    <property type="match status" value="1"/>
</dbReference>
<dbReference type="SMART" id="SM00091">
    <property type="entry name" value="PAS"/>
    <property type="match status" value="2"/>
</dbReference>
<evidence type="ECO:0000313" key="20">
    <source>
        <dbReference type="Proteomes" id="UP001379533"/>
    </source>
</evidence>
<name>A0ABZ2KEA0_9BACT</name>
<dbReference type="InterPro" id="IPR001610">
    <property type="entry name" value="PAC"/>
</dbReference>
<keyword evidence="12" id="KW-0843">Virulence</keyword>
<dbReference type="InterPro" id="IPR035965">
    <property type="entry name" value="PAS-like_dom_sf"/>
</dbReference>
<evidence type="ECO:0000256" key="13">
    <source>
        <dbReference type="ARBA" id="ARBA00023136"/>
    </source>
</evidence>
<evidence type="ECO:0000256" key="15">
    <source>
        <dbReference type="SAM" id="Phobius"/>
    </source>
</evidence>
<keyword evidence="8" id="KW-0547">Nucleotide-binding</keyword>
<feature type="coiled-coil region" evidence="14">
    <location>
        <begin position="777"/>
        <end position="808"/>
    </location>
</feature>
<dbReference type="SUPFAM" id="SSF55785">
    <property type="entry name" value="PYP-like sensor domain (PAS domain)"/>
    <property type="match status" value="2"/>
</dbReference>
<evidence type="ECO:0000256" key="11">
    <source>
        <dbReference type="ARBA" id="ARBA00022989"/>
    </source>
</evidence>
<keyword evidence="20" id="KW-1185">Reference proteome</keyword>
<feature type="transmembrane region" description="Helical" evidence="15">
    <location>
        <begin position="95"/>
        <end position="115"/>
    </location>
</feature>
<keyword evidence="13 15" id="KW-0472">Membrane</keyword>
<dbReference type="InterPro" id="IPR007895">
    <property type="entry name" value="MASE1"/>
</dbReference>
<dbReference type="Pfam" id="PF03924">
    <property type="entry name" value="CHASE"/>
    <property type="match status" value="1"/>
</dbReference>
<dbReference type="PROSITE" id="PS50839">
    <property type="entry name" value="CHASE"/>
    <property type="match status" value="1"/>
</dbReference>
<dbReference type="CDD" id="cd00130">
    <property type="entry name" value="PAS"/>
    <property type="match status" value="2"/>
</dbReference>
<dbReference type="InterPro" id="IPR036890">
    <property type="entry name" value="HATPase_C_sf"/>
</dbReference>
<keyword evidence="14" id="KW-0175">Coiled coil</keyword>
<keyword evidence="7 15" id="KW-0812">Transmembrane</keyword>
<dbReference type="Pfam" id="PF05231">
    <property type="entry name" value="MASE1"/>
    <property type="match status" value="1"/>
</dbReference>
<dbReference type="InterPro" id="IPR042240">
    <property type="entry name" value="CHASE_sf"/>
</dbReference>
<feature type="domain" description="PAS" evidence="16">
    <location>
        <begin position="661"/>
        <end position="731"/>
    </location>
</feature>
<dbReference type="SMART" id="SM00086">
    <property type="entry name" value="PAC"/>
    <property type="match status" value="2"/>
</dbReference>
<evidence type="ECO:0000256" key="1">
    <source>
        <dbReference type="ARBA" id="ARBA00000085"/>
    </source>
</evidence>
<evidence type="ECO:0000256" key="10">
    <source>
        <dbReference type="ARBA" id="ARBA00022840"/>
    </source>
</evidence>
<sequence>MSSDTLDARTRTGIDWIARASLAAAIYWIAGKFALLMAIPPGYATAVWPAAGIALVCALFWGLRVVPGIALGSFLVNAWTSIDTSSSAALVRSMAIAAGIGCGAACQAALGALLIRRFVGFPTALEVDRDITKFTFLGGPISCLVSPTVGMTTLCGLGVIPWSQFAFSWWTWWVGDAIGVLIFAPLALLFVPGLDPVWRRRRAIVGIPLLVGFGVVTVLFLKARAWEETRLRTEFERRATPLAHALDARLSEYDEVVGFLSSLFEASPDVSRKQFREFCQRALKKYPGIQGLAWTPVVDDTRRAQFEAAAGFAITEQASTGALKPATTRAEYAPVYYLEPEEGNRSAIGFDIASDPTRFEAMSKARISGLPSLTSPLTLVQETAGQHGILLIAPVYASQSLRGYVVGVFRIQDVVETALRDIEHEGLDFRLLDEDSPQDNGLVYASSGAAAGTGSRTWNETFVFGGRRWNLAVTATDMYMTTHRSWQAWMVLAGGLLFVGILGVVMLMATGQASYVQRALETRSSEASRAIQAEEKFRATIEASSTGMLMVDRNGKIVLVNAQVERLFGYAREELIGQPVEILVPSKSRARHPGYRDTFFQEPRNRPMGAGRELYGIRKDGSEMPVEIGLNPMRTADGDFVLGSIVDITARKMAEATLRESAERFRALVEVSAQIVWTAAADGVFVEDSPSWRAFTGQTYQQWRGGERLDAFHPEDRARVDVLWKKAIATKSAIDTEYRIRHVSGEWRWTAARAVPLLDVEGGVRGWIGMNTDITERKHAEHERDRLLNELQRLNTELEERVSGRTADLSKALREREVLIQEIHHRVKNNLQVISSIINMQVRKLDVGANRDALEECQTRVQAIALIHEKLYQSKDYSRVPFSEYARSLATNVFRATGGAFASVTLELAIDDLALAVDRAIPCGLVLNELITNALKHGFRDGRQGTIRVELAKLDMGRLRLAVKDNGIGLPRDLDIRKSDSLGLQLICTLSEQLDAELEVNGAGGASFQLTFAAEA</sequence>
<keyword evidence="5" id="KW-0597">Phosphoprotein</keyword>
<gene>
    <name evidence="19" type="ORF">LZC95_03180</name>
</gene>
<accession>A0ABZ2KEA0</accession>
<dbReference type="RefSeq" id="WP_394846452.1">
    <property type="nucleotide sequence ID" value="NZ_CP089982.1"/>
</dbReference>
<dbReference type="NCBIfam" id="TIGR00229">
    <property type="entry name" value="sensory_box"/>
    <property type="match status" value="2"/>
</dbReference>
<dbReference type="Gene3D" id="3.30.450.20">
    <property type="entry name" value="PAS domain"/>
    <property type="match status" value="3"/>
</dbReference>
<evidence type="ECO:0000256" key="14">
    <source>
        <dbReference type="SAM" id="Coils"/>
    </source>
</evidence>
<dbReference type="PROSITE" id="PS50112">
    <property type="entry name" value="PAS"/>
    <property type="match status" value="2"/>
</dbReference>
<keyword evidence="6" id="KW-0808">Transferase</keyword>